<comment type="pathway">
    <text evidence="5">Amino-acid biosynthesis; D-alanine biosynthesis; D-alanine from L-alanine: step 1/1.</text>
</comment>
<reference evidence="9" key="1">
    <citation type="journal article" date="2021" name="Microb. Physiol.">
        <title>Proteogenomic Insights into the Physiology of Marine, Sulfate-Reducing, Filamentous Desulfonema limicola and Desulfonema magnum.</title>
        <authorList>
            <person name="Schnaars V."/>
            <person name="Wohlbrand L."/>
            <person name="Scheve S."/>
            <person name="Hinrichs C."/>
            <person name="Reinhardt R."/>
            <person name="Rabus R."/>
        </authorList>
    </citation>
    <scope>NUCLEOTIDE SEQUENCE</scope>
    <source>
        <strain evidence="9">4be13</strain>
    </source>
</reference>
<dbReference type="RefSeq" id="WP_207680895.1">
    <property type="nucleotide sequence ID" value="NZ_CP061800.1"/>
</dbReference>
<dbReference type="PROSITE" id="PS00395">
    <property type="entry name" value="ALANINE_RACEMASE"/>
    <property type="match status" value="1"/>
</dbReference>
<dbReference type="InterPro" id="IPR020622">
    <property type="entry name" value="Ala_racemase_pyridoxalP-BS"/>
</dbReference>
<accession>A0A975BFF1</accession>
<dbReference type="PANTHER" id="PTHR30511">
    <property type="entry name" value="ALANINE RACEMASE"/>
    <property type="match status" value="1"/>
</dbReference>
<dbReference type="Gene3D" id="2.40.37.10">
    <property type="entry name" value="Lyase, Ornithine Decarboxylase, Chain A, domain 1"/>
    <property type="match status" value="1"/>
</dbReference>
<feature type="modified residue" description="N6-(pyridoxal phosphate)lysine" evidence="5 6">
    <location>
        <position position="35"/>
    </location>
</feature>
<gene>
    <name evidence="9" type="primary">alr</name>
    <name evidence="9" type="ORF">dnm_003750</name>
</gene>
<feature type="active site" description="Proton acceptor; specific for D-alanine" evidence="5">
    <location>
        <position position="35"/>
    </location>
</feature>
<dbReference type="GO" id="GO:0030632">
    <property type="term" value="P:D-alanine biosynthetic process"/>
    <property type="evidence" value="ECO:0007669"/>
    <property type="project" value="UniProtKB-UniRule"/>
</dbReference>
<dbReference type="GO" id="GO:0009252">
    <property type="term" value="P:peptidoglycan biosynthetic process"/>
    <property type="evidence" value="ECO:0007669"/>
    <property type="project" value="TreeGrafter"/>
</dbReference>
<dbReference type="KEGG" id="dmm:dnm_003750"/>
<feature type="binding site" evidence="5 7">
    <location>
        <position position="320"/>
    </location>
    <ligand>
        <name>substrate</name>
    </ligand>
</feature>
<comment type="similarity">
    <text evidence="5">Belongs to the alanine racemase family.</text>
</comment>
<dbReference type="PANTHER" id="PTHR30511:SF0">
    <property type="entry name" value="ALANINE RACEMASE, CATABOLIC-RELATED"/>
    <property type="match status" value="1"/>
</dbReference>
<dbReference type="InterPro" id="IPR011079">
    <property type="entry name" value="Ala_racemase_C"/>
</dbReference>
<dbReference type="Gene3D" id="3.20.20.10">
    <property type="entry name" value="Alanine racemase"/>
    <property type="match status" value="1"/>
</dbReference>
<dbReference type="HAMAP" id="MF_01201">
    <property type="entry name" value="Ala_racemase"/>
    <property type="match status" value="1"/>
</dbReference>
<name>A0A975BFF1_9BACT</name>
<dbReference type="FunFam" id="2.40.37.10:FF:000006">
    <property type="entry name" value="Alanine racemase"/>
    <property type="match status" value="1"/>
</dbReference>
<dbReference type="Proteomes" id="UP000663722">
    <property type="component" value="Chromosome"/>
</dbReference>
<keyword evidence="3 5" id="KW-0663">Pyridoxal phosphate</keyword>
<proteinExistence type="inferred from homology"/>
<dbReference type="CDD" id="cd00430">
    <property type="entry name" value="PLPDE_III_AR"/>
    <property type="match status" value="1"/>
</dbReference>
<evidence type="ECO:0000256" key="1">
    <source>
        <dbReference type="ARBA" id="ARBA00000316"/>
    </source>
</evidence>
<evidence type="ECO:0000256" key="6">
    <source>
        <dbReference type="PIRSR" id="PIRSR600821-50"/>
    </source>
</evidence>
<dbReference type="PRINTS" id="PR00992">
    <property type="entry name" value="ALARACEMASE"/>
</dbReference>
<dbReference type="SMART" id="SM01005">
    <property type="entry name" value="Ala_racemase_C"/>
    <property type="match status" value="1"/>
</dbReference>
<feature type="binding site" evidence="5 7">
    <location>
        <position position="133"/>
    </location>
    <ligand>
        <name>substrate</name>
    </ligand>
</feature>
<keyword evidence="4 5" id="KW-0413">Isomerase</keyword>
<dbReference type="GO" id="GO:0008784">
    <property type="term" value="F:alanine racemase activity"/>
    <property type="evidence" value="ECO:0007669"/>
    <property type="project" value="UniProtKB-UniRule"/>
</dbReference>
<evidence type="ECO:0000313" key="9">
    <source>
        <dbReference type="EMBL" id="QTA84381.1"/>
    </source>
</evidence>
<evidence type="ECO:0000259" key="8">
    <source>
        <dbReference type="SMART" id="SM01005"/>
    </source>
</evidence>
<feature type="domain" description="Alanine racemase C-terminal" evidence="8">
    <location>
        <begin position="251"/>
        <end position="379"/>
    </location>
</feature>
<dbReference type="SUPFAM" id="SSF51419">
    <property type="entry name" value="PLP-binding barrel"/>
    <property type="match status" value="1"/>
</dbReference>
<dbReference type="NCBIfam" id="TIGR00492">
    <property type="entry name" value="alr"/>
    <property type="match status" value="1"/>
</dbReference>
<dbReference type="FunFam" id="3.20.20.10:FF:000002">
    <property type="entry name" value="Alanine racemase"/>
    <property type="match status" value="1"/>
</dbReference>
<evidence type="ECO:0000313" key="10">
    <source>
        <dbReference type="Proteomes" id="UP000663722"/>
    </source>
</evidence>
<evidence type="ECO:0000256" key="3">
    <source>
        <dbReference type="ARBA" id="ARBA00022898"/>
    </source>
</evidence>
<evidence type="ECO:0000256" key="7">
    <source>
        <dbReference type="PIRSR" id="PIRSR600821-52"/>
    </source>
</evidence>
<dbReference type="EC" id="5.1.1.1" evidence="5"/>
<organism evidence="9 10">
    <name type="scientific">Desulfonema magnum</name>
    <dbReference type="NCBI Taxonomy" id="45655"/>
    <lineage>
        <taxon>Bacteria</taxon>
        <taxon>Pseudomonadati</taxon>
        <taxon>Thermodesulfobacteriota</taxon>
        <taxon>Desulfobacteria</taxon>
        <taxon>Desulfobacterales</taxon>
        <taxon>Desulfococcaceae</taxon>
        <taxon>Desulfonema</taxon>
    </lineage>
</organism>
<keyword evidence="10" id="KW-1185">Reference proteome</keyword>
<protein>
    <recommendedName>
        <fullName evidence="5">Alanine racemase</fullName>
        <ecNumber evidence="5">5.1.1.1</ecNumber>
    </recommendedName>
</protein>
<dbReference type="Pfam" id="PF01168">
    <property type="entry name" value="Ala_racemase_N"/>
    <property type="match status" value="1"/>
</dbReference>
<comment type="cofactor">
    <cofactor evidence="2 5 6">
        <name>pyridoxal 5'-phosphate</name>
        <dbReference type="ChEBI" id="CHEBI:597326"/>
    </cofactor>
</comment>
<dbReference type="InterPro" id="IPR029066">
    <property type="entry name" value="PLP-binding_barrel"/>
</dbReference>
<dbReference type="InterPro" id="IPR000821">
    <property type="entry name" value="Ala_racemase"/>
</dbReference>
<evidence type="ECO:0000256" key="2">
    <source>
        <dbReference type="ARBA" id="ARBA00001933"/>
    </source>
</evidence>
<dbReference type="GO" id="GO:0005829">
    <property type="term" value="C:cytosol"/>
    <property type="evidence" value="ECO:0007669"/>
    <property type="project" value="TreeGrafter"/>
</dbReference>
<evidence type="ECO:0000256" key="5">
    <source>
        <dbReference type="HAMAP-Rule" id="MF_01201"/>
    </source>
</evidence>
<dbReference type="GO" id="GO:0030170">
    <property type="term" value="F:pyridoxal phosphate binding"/>
    <property type="evidence" value="ECO:0007669"/>
    <property type="project" value="UniProtKB-UniRule"/>
</dbReference>
<sequence length="380" mass="41945">MKLVWAEIDLNAIAHNVRELKRIIRPEVRFMAVVKANAYGHGDVEVTREVLKNGADFLAVARLDEGIQLRKAGFDAPILIFGYTPPTHAKDLIEFNLIQTVYSYETAEILSRSAAALGKKITVHLKIDTGMGRLGMVVSQPGRTYANQQLITEIRAILSLRGLKTEGIFTHFVASDSSDKSFSEKQFEIFSSFLNELRLAGMDIPIKHAANSGAIIDMPETHLDMVRPGISLYGLYPSHEVDKTRIALKPAMMLKAKVVHLKKVPAGFNVSYGMTYETKRPTTIATVPIGYADGLSRLLSSQGDMLVRGCRAPIAGRVCMDMTMLDVGHIPEVGMEDEVVIFGKQGHSSIMADDIASVLNTINYEIVSAISERVPRIYLR</sequence>
<dbReference type="AlphaFoldDB" id="A0A975BFF1"/>
<dbReference type="InterPro" id="IPR009006">
    <property type="entry name" value="Ala_racemase/Decarboxylase_C"/>
</dbReference>
<comment type="catalytic activity">
    <reaction evidence="1 5">
        <text>L-alanine = D-alanine</text>
        <dbReference type="Rhea" id="RHEA:20249"/>
        <dbReference type="ChEBI" id="CHEBI:57416"/>
        <dbReference type="ChEBI" id="CHEBI:57972"/>
        <dbReference type="EC" id="5.1.1.1"/>
    </reaction>
</comment>
<evidence type="ECO:0000256" key="4">
    <source>
        <dbReference type="ARBA" id="ARBA00023235"/>
    </source>
</evidence>
<dbReference type="Pfam" id="PF00842">
    <property type="entry name" value="Ala_racemase_C"/>
    <property type="match status" value="1"/>
</dbReference>
<dbReference type="InterPro" id="IPR001608">
    <property type="entry name" value="Ala_racemase_N"/>
</dbReference>
<dbReference type="EMBL" id="CP061800">
    <property type="protein sequence ID" value="QTA84381.1"/>
    <property type="molecule type" value="Genomic_DNA"/>
</dbReference>
<feature type="active site" description="Proton acceptor; specific for L-alanine" evidence="5">
    <location>
        <position position="272"/>
    </location>
</feature>
<dbReference type="SUPFAM" id="SSF50621">
    <property type="entry name" value="Alanine racemase C-terminal domain-like"/>
    <property type="match status" value="1"/>
</dbReference>
<comment type="function">
    <text evidence="5">Catalyzes the interconversion of L-alanine and D-alanine. May also act on other amino acids.</text>
</comment>